<dbReference type="Gene3D" id="3.40.50.10790">
    <property type="entry name" value="S-adenosyl-l-methionine hydroxide adenosyltransferase, N-terminal"/>
    <property type="match status" value="1"/>
</dbReference>
<comment type="similarity">
    <text evidence="2">Belongs to the SAM hydrolase / SAM-dependent halogenase family.</text>
</comment>
<feature type="domain" description="S-adenosyl-l-methionine hydroxide adenosyltransferase C-terminal" evidence="4">
    <location>
        <begin position="190"/>
        <end position="269"/>
    </location>
</feature>
<dbReference type="Pfam" id="PF01887">
    <property type="entry name" value="SAM_HAT_N"/>
    <property type="match status" value="1"/>
</dbReference>
<dbReference type="SUPFAM" id="SSF102522">
    <property type="entry name" value="Bacterial fluorinating enzyme, N-terminal domain"/>
    <property type="match status" value="1"/>
</dbReference>
<evidence type="ECO:0000256" key="1">
    <source>
        <dbReference type="ARBA" id="ARBA00022691"/>
    </source>
</evidence>
<dbReference type="SUPFAM" id="SSF101852">
    <property type="entry name" value="Bacterial fluorinating enzyme, C-terminal domain"/>
    <property type="match status" value="1"/>
</dbReference>
<dbReference type="AlphaFoldDB" id="A0A7C3KBS7"/>
<dbReference type="InterPro" id="IPR046469">
    <property type="entry name" value="SAM_HAT_N"/>
</dbReference>
<accession>A0A7C3KBS7</accession>
<dbReference type="InterPro" id="IPR046470">
    <property type="entry name" value="SAM_HAT_C"/>
</dbReference>
<feature type="domain" description="S-adenosyl-l-methionine hydroxide adenosyltransferase N-terminal" evidence="3">
    <location>
        <begin position="13"/>
        <end position="165"/>
    </location>
</feature>
<sequence length="275" mass="29057">MVNSPLLRSSGLVTLTSDFGVQDTYVGVMKGAISQVNLRLTLIDLTHHIPPQNILAARFALMTAVPYFPAGTVHLAVVDPGVGSQRRAIAIAAGTADQEPWAFLVGPDNGILSGVLQIYPALAAVELDNPAFWRCSEPSATFHGRDIFAPVAAHLASGIPLQDLGTAIAPDCLVRANLPEPRWDGNLVVGTVQAIDHFGNLVTNILGRSVAGKGWRCQVGDRRIASGYTYSDVALGELVAIVGSHGWVEIAVNGGNAQEQLHLDWGGTVELFVEG</sequence>
<dbReference type="PIRSF" id="PIRSF006779">
    <property type="entry name" value="UCP006779"/>
    <property type="match status" value="1"/>
</dbReference>
<name>A0A7C3KBS7_9CYAN</name>
<comment type="caution">
    <text evidence="5">The sequence shown here is derived from an EMBL/GenBank/DDBJ whole genome shotgun (WGS) entry which is preliminary data.</text>
</comment>
<dbReference type="Pfam" id="PF20257">
    <property type="entry name" value="SAM_HAT_C"/>
    <property type="match status" value="1"/>
</dbReference>
<dbReference type="EMBL" id="DSRU01000054">
    <property type="protein sequence ID" value="HFM97084.1"/>
    <property type="molecule type" value="Genomic_DNA"/>
</dbReference>
<dbReference type="InterPro" id="IPR002747">
    <property type="entry name" value="SAM_OH_AdoTrfase"/>
</dbReference>
<dbReference type="InterPro" id="IPR023227">
    <property type="entry name" value="SAM_OH_AdoTrfase_C_sf"/>
</dbReference>
<evidence type="ECO:0000259" key="3">
    <source>
        <dbReference type="Pfam" id="PF01887"/>
    </source>
</evidence>
<dbReference type="InterPro" id="IPR023228">
    <property type="entry name" value="SAM_OH_AdoTrfase_N_sf"/>
</dbReference>
<evidence type="ECO:0000259" key="4">
    <source>
        <dbReference type="Pfam" id="PF20257"/>
    </source>
</evidence>
<evidence type="ECO:0000313" key="5">
    <source>
        <dbReference type="EMBL" id="HFM97084.1"/>
    </source>
</evidence>
<evidence type="ECO:0008006" key="6">
    <source>
        <dbReference type="Google" id="ProtNLM"/>
    </source>
</evidence>
<protein>
    <recommendedName>
        <fullName evidence="6">SAM-dependent chlorinase/fluorinase</fullName>
    </recommendedName>
</protein>
<dbReference type="PANTHER" id="PTHR35092:SF1">
    <property type="entry name" value="CHLORINASE MJ1651"/>
    <property type="match status" value="1"/>
</dbReference>
<dbReference type="PANTHER" id="PTHR35092">
    <property type="entry name" value="CHLORINASE MJ1651"/>
    <property type="match status" value="1"/>
</dbReference>
<proteinExistence type="inferred from homology"/>
<keyword evidence="1" id="KW-0949">S-adenosyl-L-methionine</keyword>
<gene>
    <name evidence="5" type="ORF">ENR64_04805</name>
</gene>
<reference evidence="5" key="1">
    <citation type="journal article" date="2020" name="mSystems">
        <title>Genome- and Community-Level Interaction Insights into Carbon Utilization and Element Cycling Functions of Hydrothermarchaeota in Hydrothermal Sediment.</title>
        <authorList>
            <person name="Zhou Z."/>
            <person name="Liu Y."/>
            <person name="Xu W."/>
            <person name="Pan J."/>
            <person name="Luo Z.H."/>
            <person name="Li M."/>
        </authorList>
    </citation>
    <scope>NUCLEOTIDE SEQUENCE [LARGE SCALE GENOMIC DNA]</scope>
    <source>
        <strain evidence="5">SpSt-418</strain>
    </source>
</reference>
<dbReference type="Gene3D" id="2.40.30.90">
    <property type="entry name" value="Bacterial fluorinating enzyme like"/>
    <property type="match status" value="1"/>
</dbReference>
<evidence type="ECO:0000256" key="2">
    <source>
        <dbReference type="ARBA" id="ARBA00024035"/>
    </source>
</evidence>
<organism evidence="5">
    <name type="scientific">Oscillatoriales cyanobacterium SpSt-418</name>
    <dbReference type="NCBI Taxonomy" id="2282169"/>
    <lineage>
        <taxon>Bacteria</taxon>
        <taxon>Bacillati</taxon>
        <taxon>Cyanobacteriota</taxon>
        <taxon>Cyanophyceae</taxon>
        <taxon>Oscillatoriophycideae</taxon>
        <taxon>Oscillatoriales</taxon>
    </lineage>
</organism>